<evidence type="ECO:0000313" key="1">
    <source>
        <dbReference type="EMBL" id="KAJ7210380.1"/>
    </source>
</evidence>
<name>A0AAD6YFD2_9AGAR</name>
<protein>
    <recommendedName>
        <fullName evidence="3">F-box domain-containing protein</fullName>
    </recommendedName>
</protein>
<accession>A0AAD6YFD2</accession>
<organism evidence="1 2">
    <name type="scientific">Mycena pura</name>
    <dbReference type="NCBI Taxonomy" id="153505"/>
    <lineage>
        <taxon>Eukaryota</taxon>
        <taxon>Fungi</taxon>
        <taxon>Dikarya</taxon>
        <taxon>Basidiomycota</taxon>
        <taxon>Agaricomycotina</taxon>
        <taxon>Agaricomycetes</taxon>
        <taxon>Agaricomycetidae</taxon>
        <taxon>Agaricales</taxon>
        <taxon>Marasmiineae</taxon>
        <taxon>Mycenaceae</taxon>
        <taxon>Mycena</taxon>
    </lineage>
</organism>
<dbReference type="AlphaFoldDB" id="A0AAD6YFD2"/>
<sequence length="278" mass="30558">MELLPTELHGQIFSLACSSPWGVPTIRALSLTSTYFHEVARPFLFHTVVLSSTDQATHLLALLEAVPAPQRRIHRLFLGSGMHLSSATLQLLHFAAPALHDLAVICGSSSTALLGTIFRMSFPRLKALMVRGYYPPPPPGAFPALTHLHLAGNHSPSGVPTALARACPALTHLRMVGLRRAPAFARELGAVLTAERRDKDAFPARLLSVVLETEPPALQARGGRVAQLRDEEMREVLWTLKSWAAEKRDGAPRVEVLDAFEEMDVQKMKMEWLDMVSV</sequence>
<dbReference type="Proteomes" id="UP001219525">
    <property type="component" value="Unassembled WGS sequence"/>
</dbReference>
<proteinExistence type="predicted"/>
<evidence type="ECO:0000313" key="2">
    <source>
        <dbReference type="Proteomes" id="UP001219525"/>
    </source>
</evidence>
<keyword evidence="2" id="KW-1185">Reference proteome</keyword>
<dbReference type="EMBL" id="JARJCW010000028">
    <property type="protein sequence ID" value="KAJ7210380.1"/>
    <property type="molecule type" value="Genomic_DNA"/>
</dbReference>
<dbReference type="SUPFAM" id="SSF52047">
    <property type="entry name" value="RNI-like"/>
    <property type="match status" value="1"/>
</dbReference>
<comment type="caution">
    <text evidence="1">The sequence shown here is derived from an EMBL/GenBank/DDBJ whole genome shotgun (WGS) entry which is preliminary data.</text>
</comment>
<evidence type="ECO:0008006" key="3">
    <source>
        <dbReference type="Google" id="ProtNLM"/>
    </source>
</evidence>
<gene>
    <name evidence="1" type="ORF">GGX14DRAFT_450501</name>
</gene>
<reference evidence="1" key="1">
    <citation type="submission" date="2023-03" db="EMBL/GenBank/DDBJ databases">
        <title>Massive genome expansion in bonnet fungi (Mycena s.s.) driven by repeated elements and novel gene families across ecological guilds.</title>
        <authorList>
            <consortium name="Lawrence Berkeley National Laboratory"/>
            <person name="Harder C.B."/>
            <person name="Miyauchi S."/>
            <person name="Viragh M."/>
            <person name="Kuo A."/>
            <person name="Thoen E."/>
            <person name="Andreopoulos B."/>
            <person name="Lu D."/>
            <person name="Skrede I."/>
            <person name="Drula E."/>
            <person name="Henrissat B."/>
            <person name="Morin E."/>
            <person name="Kohler A."/>
            <person name="Barry K."/>
            <person name="LaButti K."/>
            <person name="Morin E."/>
            <person name="Salamov A."/>
            <person name="Lipzen A."/>
            <person name="Mereny Z."/>
            <person name="Hegedus B."/>
            <person name="Baldrian P."/>
            <person name="Stursova M."/>
            <person name="Weitz H."/>
            <person name="Taylor A."/>
            <person name="Grigoriev I.V."/>
            <person name="Nagy L.G."/>
            <person name="Martin F."/>
            <person name="Kauserud H."/>
        </authorList>
    </citation>
    <scope>NUCLEOTIDE SEQUENCE</scope>
    <source>
        <strain evidence="1">9144</strain>
    </source>
</reference>